<feature type="compositionally biased region" description="Basic and acidic residues" evidence="1">
    <location>
        <begin position="68"/>
        <end position="78"/>
    </location>
</feature>
<evidence type="ECO:0008006" key="5">
    <source>
        <dbReference type="Google" id="ProtNLM"/>
    </source>
</evidence>
<keyword evidence="4" id="KW-1185">Reference proteome</keyword>
<reference evidence="3 4" key="1">
    <citation type="submission" date="2015-03" db="EMBL/GenBank/DDBJ databases">
        <title>Draft Genome Sequence of Burkholderia andropogonis type strain ICMP2807, isolated from Sorghum bicolor.</title>
        <authorList>
            <person name="Lopes-Santos L."/>
            <person name="Castro D.B."/>
            <person name="Ottoboni L.M."/>
            <person name="Park D."/>
            <person name="Weirc B.S."/>
            <person name="Destefano S.A."/>
        </authorList>
    </citation>
    <scope>NUCLEOTIDE SEQUENCE [LARGE SCALE GENOMIC DNA]</scope>
    <source>
        <strain evidence="3 4">ICMP2807</strain>
    </source>
</reference>
<evidence type="ECO:0000256" key="1">
    <source>
        <dbReference type="SAM" id="MobiDB-lite"/>
    </source>
</evidence>
<gene>
    <name evidence="3" type="ORF">WM40_24590</name>
</gene>
<feature type="chain" id="PRO_5002490069" description="DUF4148 domain-containing protein" evidence="2">
    <location>
        <begin position="20"/>
        <end position="112"/>
    </location>
</feature>
<feature type="signal peptide" evidence="2">
    <location>
        <begin position="1"/>
        <end position="19"/>
    </location>
</feature>
<protein>
    <recommendedName>
        <fullName evidence="5">DUF4148 domain-containing protein</fullName>
    </recommendedName>
</protein>
<dbReference type="Proteomes" id="UP000033618">
    <property type="component" value="Unassembled WGS sequence"/>
</dbReference>
<feature type="compositionally biased region" description="Basic residues" evidence="1">
    <location>
        <begin position="57"/>
        <end position="67"/>
    </location>
</feature>
<feature type="compositionally biased region" description="Polar residues" evidence="1">
    <location>
        <begin position="23"/>
        <end position="44"/>
    </location>
</feature>
<proteinExistence type="predicted"/>
<dbReference type="PATRIC" id="fig|28092.6.peg.5794"/>
<organism evidence="3 4">
    <name type="scientific">Robbsia andropogonis</name>
    <dbReference type="NCBI Taxonomy" id="28092"/>
    <lineage>
        <taxon>Bacteria</taxon>
        <taxon>Pseudomonadati</taxon>
        <taxon>Pseudomonadota</taxon>
        <taxon>Betaproteobacteria</taxon>
        <taxon>Burkholderiales</taxon>
        <taxon>Burkholderiaceae</taxon>
        <taxon>Robbsia</taxon>
    </lineage>
</organism>
<feature type="region of interest" description="Disordered" evidence="1">
    <location>
        <begin position="21"/>
        <end position="112"/>
    </location>
</feature>
<comment type="caution">
    <text evidence="3">The sequence shown here is derived from an EMBL/GenBank/DDBJ whole genome shotgun (WGS) entry which is preliminary data.</text>
</comment>
<dbReference type="EMBL" id="LAQU01000060">
    <property type="protein sequence ID" value="KKB61198.1"/>
    <property type="molecule type" value="Genomic_DNA"/>
</dbReference>
<dbReference type="AlphaFoldDB" id="A0A0F5JTP0"/>
<evidence type="ECO:0000256" key="2">
    <source>
        <dbReference type="SAM" id="SignalP"/>
    </source>
</evidence>
<evidence type="ECO:0000313" key="3">
    <source>
        <dbReference type="EMBL" id="KKB61198.1"/>
    </source>
</evidence>
<accession>A0A0F5JTP0</accession>
<sequence length="112" mass="11425">MGALACAATLVGTVSVASAADAQGTNGPTNASPYTSPSAVNSAPGTHASGTHAERKAARKASRKVHREQKNAELKSLEKNGYNPSQNDPKYPASLQNAERKAAGQPTQPAGQ</sequence>
<keyword evidence="2" id="KW-0732">Signal</keyword>
<name>A0A0F5JTP0_9BURK</name>
<evidence type="ECO:0000313" key="4">
    <source>
        <dbReference type="Proteomes" id="UP000033618"/>
    </source>
</evidence>